<evidence type="ECO:0000259" key="2">
    <source>
        <dbReference type="PROSITE" id="PS50010"/>
    </source>
</evidence>
<feature type="compositionally biased region" description="Low complexity" evidence="1">
    <location>
        <begin position="43"/>
        <end position="78"/>
    </location>
</feature>
<feature type="region of interest" description="Disordered" evidence="1">
    <location>
        <begin position="352"/>
        <end position="422"/>
    </location>
</feature>
<dbReference type="InterPro" id="IPR000219">
    <property type="entry name" value="DH_dom"/>
</dbReference>
<dbReference type="Proteomes" id="UP001652628">
    <property type="component" value="Chromosome 3"/>
</dbReference>
<feature type="compositionally biased region" description="Polar residues" evidence="1">
    <location>
        <begin position="1382"/>
        <end position="1396"/>
    </location>
</feature>
<feature type="region of interest" description="Disordered" evidence="1">
    <location>
        <begin position="218"/>
        <end position="269"/>
    </location>
</feature>
<feature type="compositionally biased region" description="Basic and acidic residues" evidence="1">
    <location>
        <begin position="408"/>
        <end position="418"/>
    </location>
</feature>
<dbReference type="SUPFAM" id="SSF50729">
    <property type="entry name" value="PH domain-like"/>
    <property type="match status" value="1"/>
</dbReference>
<protein>
    <submittedName>
        <fullName evidence="4">Uncharacterized protein isoform X7</fullName>
    </submittedName>
</protein>
<evidence type="ECO:0000313" key="4">
    <source>
        <dbReference type="RefSeq" id="XP_070852456.1"/>
    </source>
</evidence>
<evidence type="ECO:0000313" key="3">
    <source>
        <dbReference type="Proteomes" id="UP001652628"/>
    </source>
</evidence>
<evidence type="ECO:0000256" key="1">
    <source>
        <dbReference type="SAM" id="MobiDB-lite"/>
    </source>
</evidence>
<feature type="region of interest" description="Disordered" evidence="1">
    <location>
        <begin position="170"/>
        <end position="205"/>
    </location>
</feature>
<feature type="domain" description="DH" evidence="2">
    <location>
        <begin position="792"/>
        <end position="984"/>
    </location>
</feature>
<dbReference type="PANTHER" id="PTHR13217">
    <property type="entry name" value="PLECKSTRIN HOMOLOGY DOMAIN-CONTAINING FAMILY G MEMBER 7"/>
    <property type="match status" value="1"/>
</dbReference>
<feature type="compositionally biased region" description="Polar residues" evidence="1">
    <location>
        <begin position="255"/>
        <end position="269"/>
    </location>
</feature>
<dbReference type="RefSeq" id="XP_070852456.1">
    <property type="nucleotide sequence ID" value="XM_070996355.1"/>
</dbReference>
<feature type="region of interest" description="Disordered" evidence="1">
    <location>
        <begin position="497"/>
        <end position="521"/>
    </location>
</feature>
<gene>
    <name evidence="4" type="primary">LOC108006223</name>
</gene>
<accession>A0ABM4TR50</accession>
<dbReference type="SUPFAM" id="SSF48065">
    <property type="entry name" value="DBL homology domain (DH-domain)"/>
    <property type="match status" value="1"/>
</dbReference>
<dbReference type="Pfam" id="PF00621">
    <property type="entry name" value="RhoGEF"/>
    <property type="match status" value="1"/>
</dbReference>
<keyword evidence="3" id="KW-1185">Reference proteome</keyword>
<organism evidence="3 4">
    <name type="scientific">Drosophila suzukii</name>
    <name type="common">Spotted-wing drosophila fruit fly</name>
    <dbReference type="NCBI Taxonomy" id="28584"/>
    <lineage>
        <taxon>Eukaryota</taxon>
        <taxon>Metazoa</taxon>
        <taxon>Ecdysozoa</taxon>
        <taxon>Arthropoda</taxon>
        <taxon>Hexapoda</taxon>
        <taxon>Insecta</taxon>
        <taxon>Pterygota</taxon>
        <taxon>Neoptera</taxon>
        <taxon>Endopterygota</taxon>
        <taxon>Diptera</taxon>
        <taxon>Brachycera</taxon>
        <taxon>Muscomorpha</taxon>
        <taxon>Ephydroidea</taxon>
        <taxon>Drosophilidae</taxon>
        <taxon>Drosophila</taxon>
        <taxon>Sophophora</taxon>
    </lineage>
</organism>
<feature type="compositionally biased region" description="Low complexity" evidence="1">
    <location>
        <begin position="365"/>
        <end position="378"/>
    </location>
</feature>
<dbReference type="InterPro" id="IPR040181">
    <property type="entry name" value="PKHG5/7"/>
</dbReference>
<feature type="compositionally biased region" description="Polar residues" evidence="1">
    <location>
        <begin position="220"/>
        <end position="240"/>
    </location>
</feature>
<feature type="compositionally biased region" description="Polar residues" evidence="1">
    <location>
        <begin position="192"/>
        <end position="201"/>
    </location>
</feature>
<feature type="region of interest" description="Disordered" evidence="1">
    <location>
        <begin position="1299"/>
        <end position="1396"/>
    </location>
</feature>
<dbReference type="CDD" id="cd13244">
    <property type="entry name" value="PH_PLEKHG5_G6"/>
    <property type="match status" value="1"/>
</dbReference>
<proteinExistence type="predicted"/>
<feature type="compositionally biased region" description="Low complexity" evidence="1">
    <location>
        <begin position="23"/>
        <end position="32"/>
    </location>
</feature>
<dbReference type="PROSITE" id="PS50010">
    <property type="entry name" value="DH_2"/>
    <property type="match status" value="1"/>
</dbReference>
<dbReference type="InterPro" id="IPR011993">
    <property type="entry name" value="PH-like_dom_sf"/>
</dbReference>
<dbReference type="SMART" id="SM00325">
    <property type="entry name" value="RhoGEF"/>
    <property type="match status" value="1"/>
</dbReference>
<feature type="compositionally biased region" description="Basic residues" evidence="1">
    <location>
        <begin position="13"/>
        <end position="22"/>
    </location>
</feature>
<sequence length="1396" mass="154291">MYSNKETKSAAKAQKKAQKVTKKQQPTKQSQPLPNGNKVKSPANAKNSQPNNNNNQTNINNNNNNSNIVPNNNSKNNTLPVNTAQKLKEHYEAEKRNQSLIMGANTLPGYENVPKMERSNSFSLRTKLNKLINHLTGSKENLSRIDNDGDSSRTPYLFTRSRSMIQMRRPNRRSFIEPQLEQLSEETEKSGDLTSPASPRKTSVADFEVSSPVLLRRSELTSSVRTPTRRQSAQPFTSTPLEEMQPPGPRKGSVMSLNQTEPPTNPQLNFQKRRSNTLIASFKSTFSGFTGSSGGAEKKEKMNPKWSASLQSLQAIDNMVSYANMSFIDYDKFNGYEKQLERQQSLMSLAEQPVPTATQLPLPPSALTHSHSHSPSPLGDASRTSVHLGSSLDESVRTVVMRRKRSKTSLEGRSKTSLEGRSSMASLNSAYNLDTDYEHNLDRVHNVYRESLDSRTLELLNLRSRNSFIQDQAVLFDALNLEDGSVARRCALCSKRVGRSGSMRQQQQRERDAVDGRGNPVKQLKSKSLTHLDGLDSGVVACQHGPPGMATSTTTTTTAAGSTTATSGLFATTGAPGSLGRQANVVSSSEFFSVSFCLESSQHPDEEFIPATKGVTLLNALSHALRRRNLSFTQITITDNNPTPSFLDAGPSLLPVSVDEQTDVESLAGHHLCITERGSNRKPLQKAASFGSRQPPPRLLPSVSTEETSESGVAAGKQIKQRWSSIFGIKNPQQSQLCELLNSYAKNGVPQRPDSMNFDHPDLVNSLAYLHDMHKSWRDFVASDSMSETEIKIQTAIWELVTTEVYYIHALQTVTDLFLACLEAVQKEGLLTDVDQARLFSNVRAVCEANIKFWTLWLYPMVAHSVITHEPLRCAFFQEGFIAFASIFAPYKIYCAEQSTCQFYCKELNHNNALFTSYLAWCESQKMCNRLRLADIVVRPMQRLTKYSLLLAAIKKHMSDVEEIEAIDVMMHSVENFVGSVNNHLTMRQENERLKGVMVRIESYDVVDTNNEMLDKLIKQHSQMFDLCAPMRGCPAYHVRHLFMEGDHKFKDNLGKSDVHCFLLTDLLLVCKTIAKRGLGALKVIRQPYLTDQLIVQLAPNNTLNCVYLNEFQVATTAFTLQCTEAKNWYDALWRAKTIYQRLKRGGGGAGGGSGSGTVGGDSFRFGGSGTSGGTADSLGVRKSPMNSSICSHVSSANNSHSGSVEWNDSRNISVDFEKTNSVSSDEGSSIMTGNHGVNLKGKQQLISGLHKTKMGIIGQMGSKSANTLSVQPMNHLGQSLPNLNMHHSHTVPLRRGMAFSTSTKNPPLRKTRNITSQNSINWHQIPATPTPPSPRSQHQSPGVVCMQKSLPLLVPNEEGQGQGQPLPPPPLHKQLSHQAPLPTSNHNQSSTETDV</sequence>
<feature type="compositionally biased region" description="Polar residues" evidence="1">
    <location>
        <begin position="1314"/>
        <end position="1323"/>
    </location>
</feature>
<dbReference type="InterPro" id="IPR035899">
    <property type="entry name" value="DBL_dom_sf"/>
</dbReference>
<reference evidence="4" key="1">
    <citation type="submission" date="2025-08" db="UniProtKB">
        <authorList>
            <consortium name="RefSeq"/>
        </authorList>
    </citation>
    <scope>IDENTIFICATION</scope>
</reference>
<dbReference type="PANTHER" id="PTHR13217:SF11">
    <property type="entry name" value="PLECKSTRIN HOMOLOGY DOMAIN-CONTAINING FAMILY G MEMBER 5"/>
    <property type="match status" value="1"/>
</dbReference>
<feature type="region of interest" description="Disordered" evidence="1">
    <location>
        <begin position="1"/>
        <end position="79"/>
    </location>
</feature>
<feature type="region of interest" description="Disordered" evidence="1">
    <location>
        <begin position="683"/>
        <end position="713"/>
    </location>
</feature>
<name>A0ABM4TR50_DROSZ</name>
<dbReference type="Gene3D" id="1.20.900.10">
    <property type="entry name" value="Dbl homology (DH) domain"/>
    <property type="match status" value="1"/>
</dbReference>
<dbReference type="Gene3D" id="2.30.29.30">
    <property type="entry name" value="Pleckstrin-homology domain (PH domain)/Phosphotyrosine-binding domain (PTB)"/>
    <property type="match status" value="1"/>
</dbReference>
<dbReference type="GeneID" id="108006223"/>